<sequence length="202" mass="22597">MAKYALIGFLTLGLIHQATALNIPATLQNGVYEITFEPEAKVQPEVQVFHYAMDPYTNFTSTTDHGQRLPPKKQVLTCTNNEDRLDGGDVALAQRMLENWCEGHGLHRRASVLAVHNDAVWYTCSYVFQFPRKKYEVCGRSEIAYATDAMNRACGRDGVASMIYFHLAEYGRARLGGNICGDWGATLDVLRRNDTSAPCDEE</sequence>
<gene>
    <name evidence="2" type="ORF">E4U42_004218</name>
</gene>
<accession>A0A8K0NH60</accession>
<dbReference type="OrthoDB" id="4946768at2759"/>
<evidence type="ECO:0000313" key="3">
    <source>
        <dbReference type="Proteomes" id="UP000811619"/>
    </source>
</evidence>
<keyword evidence="3" id="KW-1185">Reference proteome</keyword>
<proteinExistence type="predicted"/>
<comment type="caution">
    <text evidence="2">The sequence shown here is derived from an EMBL/GenBank/DDBJ whole genome shotgun (WGS) entry which is preliminary data.</text>
</comment>
<evidence type="ECO:0000313" key="2">
    <source>
        <dbReference type="EMBL" id="KAG5925521.1"/>
    </source>
</evidence>
<dbReference type="AlphaFoldDB" id="A0A8K0NH60"/>
<feature type="chain" id="PRO_5035426908" description="Ecp2 effector protein domain-containing protein" evidence="1">
    <location>
        <begin position="21"/>
        <end position="202"/>
    </location>
</feature>
<organism evidence="2 3">
    <name type="scientific">Claviceps africana</name>
    <dbReference type="NCBI Taxonomy" id="83212"/>
    <lineage>
        <taxon>Eukaryota</taxon>
        <taxon>Fungi</taxon>
        <taxon>Dikarya</taxon>
        <taxon>Ascomycota</taxon>
        <taxon>Pezizomycotina</taxon>
        <taxon>Sordariomycetes</taxon>
        <taxon>Hypocreomycetidae</taxon>
        <taxon>Hypocreales</taxon>
        <taxon>Clavicipitaceae</taxon>
        <taxon>Claviceps</taxon>
    </lineage>
</organism>
<keyword evidence="1" id="KW-0732">Signal</keyword>
<name>A0A8K0NH60_9HYPO</name>
<evidence type="ECO:0000256" key="1">
    <source>
        <dbReference type="SAM" id="SignalP"/>
    </source>
</evidence>
<dbReference type="EMBL" id="SRPY01000364">
    <property type="protein sequence ID" value="KAG5925521.1"/>
    <property type="molecule type" value="Genomic_DNA"/>
</dbReference>
<dbReference type="Proteomes" id="UP000811619">
    <property type="component" value="Unassembled WGS sequence"/>
</dbReference>
<evidence type="ECO:0008006" key="4">
    <source>
        <dbReference type="Google" id="ProtNLM"/>
    </source>
</evidence>
<protein>
    <recommendedName>
        <fullName evidence="4">Ecp2 effector protein domain-containing protein</fullName>
    </recommendedName>
</protein>
<reference evidence="2" key="1">
    <citation type="journal article" date="2020" name="bioRxiv">
        <title>Whole genome comparisons of ergot fungi reveals the divergence and evolution of species within the genus Claviceps are the result of varying mechanisms driving genome evolution and host range expansion.</title>
        <authorList>
            <person name="Wyka S.A."/>
            <person name="Mondo S.J."/>
            <person name="Liu M."/>
            <person name="Dettman J."/>
            <person name="Nalam V."/>
            <person name="Broders K.D."/>
        </authorList>
    </citation>
    <scope>NUCLEOTIDE SEQUENCE</scope>
    <source>
        <strain evidence="2">CCC 489</strain>
    </source>
</reference>
<feature type="signal peptide" evidence="1">
    <location>
        <begin position="1"/>
        <end position="20"/>
    </location>
</feature>